<keyword evidence="2" id="KW-1185">Reference proteome</keyword>
<dbReference type="Proteomes" id="UP001241472">
    <property type="component" value="Unassembled WGS sequence"/>
</dbReference>
<evidence type="ECO:0000313" key="2">
    <source>
        <dbReference type="Proteomes" id="UP001241472"/>
    </source>
</evidence>
<sequence length="142" mass="15511">MERTLIGDLFGAKGFFVSQPGDDVSNPQKALILDSRFSSLEIHASGVFNLSITQDVNNTYFISGQRSWAALGYNPLYYITFLDQGSSVVSYPPQITYINGSGIGNLSLSVGSAGLSINFYIEGGQAGNRRPRMGYVIFKRPR</sequence>
<organism evidence="1 2">
    <name type="scientific">Neorhizobium huautlense</name>
    <dbReference type="NCBI Taxonomy" id="67774"/>
    <lineage>
        <taxon>Bacteria</taxon>
        <taxon>Pseudomonadati</taxon>
        <taxon>Pseudomonadota</taxon>
        <taxon>Alphaproteobacteria</taxon>
        <taxon>Hyphomicrobiales</taxon>
        <taxon>Rhizobiaceae</taxon>
        <taxon>Rhizobium/Agrobacterium group</taxon>
        <taxon>Neorhizobium</taxon>
    </lineage>
</organism>
<accession>A0ABT9PT18</accession>
<evidence type="ECO:0000313" key="1">
    <source>
        <dbReference type="EMBL" id="MDP9837611.1"/>
    </source>
</evidence>
<gene>
    <name evidence="1" type="ORF">J2T09_002363</name>
</gene>
<reference evidence="1 2" key="1">
    <citation type="submission" date="2023-07" db="EMBL/GenBank/DDBJ databases">
        <title>Sorghum-associated microbial communities from plants grown in Nebraska, USA.</title>
        <authorList>
            <person name="Schachtman D."/>
        </authorList>
    </citation>
    <scope>NUCLEOTIDE SEQUENCE [LARGE SCALE GENOMIC DNA]</scope>
    <source>
        <strain evidence="1 2">DS1307</strain>
    </source>
</reference>
<comment type="caution">
    <text evidence="1">The sequence shown here is derived from an EMBL/GenBank/DDBJ whole genome shotgun (WGS) entry which is preliminary data.</text>
</comment>
<dbReference type="EMBL" id="JAUSRF010000006">
    <property type="protein sequence ID" value="MDP9837611.1"/>
    <property type="molecule type" value="Genomic_DNA"/>
</dbReference>
<proteinExistence type="predicted"/>
<dbReference type="RefSeq" id="WP_306834488.1">
    <property type="nucleotide sequence ID" value="NZ_JAUSRF010000006.1"/>
</dbReference>
<name>A0ABT9PT18_9HYPH</name>
<protein>
    <submittedName>
        <fullName evidence="1">Uncharacterized protein</fullName>
    </submittedName>
</protein>